<dbReference type="Pfam" id="PF13557">
    <property type="entry name" value="Phenol_MetA_deg"/>
    <property type="match status" value="1"/>
</dbReference>
<keyword evidence="1" id="KW-0732">Signal</keyword>
<dbReference type="RefSeq" id="WP_227477708.1">
    <property type="nucleotide sequence ID" value="NZ_JAFMPT010000017.1"/>
</dbReference>
<dbReference type="Proteomes" id="UP000778797">
    <property type="component" value="Unassembled WGS sequence"/>
</dbReference>
<feature type="chain" id="PRO_5045444911" evidence="1">
    <location>
        <begin position="22"/>
        <end position="265"/>
    </location>
</feature>
<reference evidence="2" key="1">
    <citation type="submission" date="2021-03" db="EMBL/GenBank/DDBJ databases">
        <authorList>
            <person name="Ping X."/>
        </authorList>
    </citation>
    <scope>NUCLEOTIDE SEQUENCE</scope>
    <source>
        <strain evidence="2">E313</strain>
    </source>
</reference>
<dbReference type="InterPro" id="IPR025737">
    <property type="entry name" value="FApF"/>
</dbReference>
<feature type="signal peptide" evidence="1">
    <location>
        <begin position="1"/>
        <end position="21"/>
    </location>
</feature>
<name>A0ABS8EPS0_9FLAO</name>
<reference evidence="2" key="2">
    <citation type="submission" date="2021-10" db="EMBL/GenBank/DDBJ databases">
        <title>Genome of Winogradskyella sp. E313.</title>
        <authorList>
            <person name="Zhou Y."/>
        </authorList>
    </citation>
    <scope>NUCLEOTIDE SEQUENCE</scope>
    <source>
        <strain evidence="2">E313</strain>
    </source>
</reference>
<evidence type="ECO:0000313" key="2">
    <source>
        <dbReference type="EMBL" id="MCC1485219.1"/>
    </source>
</evidence>
<sequence>MKSIKLLIVVISFIASFSSFAQTDNQADLGPLITDRPDATESPTAVPIGFFQVETGAFYESFKDNNIELSDFTYNTMLIRYGLIKNLELRLGWDYTNSSVELNGNEIFSESTFSPLLLGVKVGIAEEKGFLPEVGLLLHLNLPFTVKDEFRPDNTGVNFRFSFAHTLNEKSSLSYNIGAAWGNDSPEATYLYTLAYGYSITDKIGAYVEVYGDFPENSSANHLWDAGLTYLVSNSVQLDATVGTSFTEGQDILLSAGISFRIPKK</sequence>
<protein>
    <submittedName>
        <fullName evidence="2">Transporter</fullName>
    </submittedName>
</protein>
<evidence type="ECO:0000313" key="3">
    <source>
        <dbReference type="Proteomes" id="UP000778797"/>
    </source>
</evidence>
<comment type="caution">
    <text evidence="2">The sequence shown here is derived from an EMBL/GenBank/DDBJ whole genome shotgun (WGS) entry which is preliminary data.</text>
</comment>
<organism evidence="2 3">
    <name type="scientific">Winogradskyella immobilis</name>
    <dbReference type="NCBI Taxonomy" id="2816852"/>
    <lineage>
        <taxon>Bacteria</taxon>
        <taxon>Pseudomonadati</taxon>
        <taxon>Bacteroidota</taxon>
        <taxon>Flavobacteriia</taxon>
        <taxon>Flavobacteriales</taxon>
        <taxon>Flavobacteriaceae</taxon>
        <taxon>Winogradskyella</taxon>
    </lineage>
</organism>
<keyword evidence="3" id="KW-1185">Reference proteome</keyword>
<dbReference type="EMBL" id="JAFMPT010000017">
    <property type="protein sequence ID" value="MCC1485219.1"/>
    <property type="molecule type" value="Genomic_DNA"/>
</dbReference>
<evidence type="ECO:0000256" key="1">
    <source>
        <dbReference type="SAM" id="SignalP"/>
    </source>
</evidence>
<gene>
    <name evidence="2" type="ORF">J1C55_11505</name>
</gene>
<accession>A0ABS8EPS0</accession>
<proteinExistence type="predicted"/>